<evidence type="ECO:0000256" key="2">
    <source>
        <dbReference type="ARBA" id="ARBA00023136"/>
    </source>
</evidence>
<accession>A0A9D5QCS2</accession>
<dbReference type="AlphaFoldDB" id="A0A9D5QCS2"/>
<name>A0A9D5QCS2_UNCW3</name>
<proteinExistence type="predicted"/>
<dbReference type="SUPFAM" id="SSF49464">
    <property type="entry name" value="Carboxypeptidase regulatory domain-like"/>
    <property type="match status" value="2"/>
</dbReference>
<gene>
    <name evidence="5" type="ORF">GF359_03630</name>
</gene>
<comment type="caution">
    <text evidence="5">The sequence shown here is derived from an EMBL/GenBank/DDBJ whole genome shotgun (WGS) entry which is preliminary data.</text>
</comment>
<dbReference type="InterPro" id="IPR036737">
    <property type="entry name" value="OmpA-like_sf"/>
</dbReference>
<sequence>MKKVLLITAILVGLAFAYNAGLGTKGTFETYSADCENMGTLNLLSPHVYFIMDDILGVSVMGVGPSMTVSFAPWHYLEFSMFANTVLGFIDPLSGIAYMDGNGGGIVKGGVPIYLGAQKRSFIAPGIAGFVYYKPSLMHLDLSSWGYDEIGADITALGFGGLGLLTFDFDSKFRININGGYRSLNIQSGSLALSSVAGMDIANNYLTTKPVTYDPLSMTYPIATSTVMGGVSLEYWMADFFGIIVDGVASVPQNDLANFLNYVYVVPGLRFGFGSESSSFNIDFGGKLDIPDNNADDLGWAIMGGLGVAFDLMPDKGNRIRGIVVDKETAEPIVGAKVYISGHPGINPSITEEDGRFSVKIPEGAYTLVSEHPDYLNYYIDSELIEFEEGVVMLEMVSKTAGAVVMGTVTGEEDKAPVAAELIFQRLDTEADDIVYSTEPVTGYYRTKVPAGTYRMYVAASGYKRTHKSMMLSSGDEVIVDFMLEPTFKPVLPEEDVALPSIYFDRGGDFVSGSDTKAIQQAIRMLETDKGTRIQLQGYTDSVGESEMNYRLSVRRAEAVKEVLVRHGIDPYRINVVGFGEFEPKGDNRTRSGRRENRRVDIVAL</sequence>
<evidence type="ECO:0000313" key="5">
    <source>
        <dbReference type="EMBL" id="MBD3364286.1"/>
    </source>
</evidence>
<dbReference type="InterPro" id="IPR008969">
    <property type="entry name" value="CarboxyPept-like_regulatory"/>
</dbReference>
<dbReference type="Proteomes" id="UP000630660">
    <property type="component" value="Unassembled WGS sequence"/>
</dbReference>
<comment type="subcellular location">
    <subcellularLocation>
        <location evidence="1">Cell outer membrane</location>
    </subcellularLocation>
</comment>
<dbReference type="CDD" id="cd07185">
    <property type="entry name" value="OmpA_C-like"/>
    <property type="match status" value="1"/>
</dbReference>
<evidence type="ECO:0000256" key="1">
    <source>
        <dbReference type="ARBA" id="ARBA00004442"/>
    </source>
</evidence>
<evidence type="ECO:0000313" key="6">
    <source>
        <dbReference type="Proteomes" id="UP000630660"/>
    </source>
</evidence>
<reference evidence="5" key="1">
    <citation type="submission" date="2019-11" db="EMBL/GenBank/DDBJ databases">
        <title>Microbial mats filling the niche in hypersaline microbial mats.</title>
        <authorList>
            <person name="Wong H.L."/>
            <person name="Macleod F.I."/>
            <person name="White R.A. III"/>
            <person name="Burns B.P."/>
        </authorList>
    </citation>
    <scope>NUCLEOTIDE SEQUENCE</scope>
    <source>
        <strain evidence="5">Bin_327</strain>
    </source>
</reference>
<dbReference type="GO" id="GO:0009279">
    <property type="term" value="C:cell outer membrane"/>
    <property type="evidence" value="ECO:0007669"/>
    <property type="project" value="UniProtKB-SubCell"/>
</dbReference>
<dbReference type="Gene3D" id="3.30.1330.60">
    <property type="entry name" value="OmpA-like domain"/>
    <property type="match status" value="1"/>
</dbReference>
<feature type="domain" description="OmpA-like" evidence="4">
    <location>
        <begin position="492"/>
        <end position="605"/>
    </location>
</feature>
<dbReference type="InterPro" id="IPR050330">
    <property type="entry name" value="Bact_OuterMem_StrucFunc"/>
</dbReference>
<dbReference type="PANTHER" id="PTHR30329">
    <property type="entry name" value="STATOR ELEMENT OF FLAGELLAR MOTOR COMPLEX"/>
    <property type="match status" value="1"/>
</dbReference>
<evidence type="ECO:0000259" key="4">
    <source>
        <dbReference type="PROSITE" id="PS51123"/>
    </source>
</evidence>
<dbReference type="InterPro" id="IPR006665">
    <property type="entry name" value="OmpA-like"/>
</dbReference>
<protein>
    <submittedName>
        <fullName evidence="5">OmpA family protein</fullName>
    </submittedName>
</protein>
<organism evidence="5 6">
    <name type="scientific">candidate division WOR-3 bacterium</name>
    <dbReference type="NCBI Taxonomy" id="2052148"/>
    <lineage>
        <taxon>Bacteria</taxon>
        <taxon>Bacteria division WOR-3</taxon>
    </lineage>
</organism>
<dbReference type="EMBL" id="WJKJ01000114">
    <property type="protein sequence ID" value="MBD3364286.1"/>
    <property type="molecule type" value="Genomic_DNA"/>
</dbReference>
<evidence type="ECO:0000256" key="3">
    <source>
        <dbReference type="PROSITE-ProRule" id="PRU00473"/>
    </source>
</evidence>
<dbReference type="InterPro" id="IPR006664">
    <property type="entry name" value="OMP_bac"/>
</dbReference>
<dbReference type="SUPFAM" id="SSF103088">
    <property type="entry name" value="OmpA-like"/>
    <property type="match status" value="1"/>
</dbReference>
<dbReference type="Pfam" id="PF00691">
    <property type="entry name" value="OmpA"/>
    <property type="match status" value="1"/>
</dbReference>
<dbReference type="PRINTS" id="PR01023">
    <property type="entry name" value="NAFLGMOTY"/>
</dbReference>
<dbReference type="Gene3D" id="2.60.40.1120">
    <property type="entry name" value="Carboxypeptidase-like, regulatory domain"/>
    <property type="match status" value="2"/>
</dbReference>
<keyword evidence="2 3" id="KW-0472">Membrane</keyword>
<dbReference type="PANTHER" id="PTHR30329:SF20">
    <property type="entry name" value="EXPORTED PROTEIN"/>
    <property type="match status" value="1"/>
</dbReference>
<dbReference type="PRINTS" id="PR01021">
    <property type="entry name" value="OMPADOMAIN"/>
</dbReference>
<dbReference type="PROSITE" id="PS51123">
    <property type="entry name" value="OMPA_2"/>
    <property type="match status" value="1"/>
</dbReference>